<keyword evidence="1" id="KW-0175">Coiled coil</keyword>
<evidence type="ECO:0000259" key="2">
    <source>
        <dbReference type="PROSITE" id="PS50192"/>
    </source>
</evidence>
<feature type="coiled-coil region" evidence="1">
    <location>
        <begin position="10"/>
        <end position="86"/>
    </location>
</feature>
<dbReference type="Gene3D" id="1.20.5.110">
    <property type="match status" value="1"/>
</dbReference>
<feature type="coiled-coil region" evidence="1">
    <location>
        <begin position="146"/>
        <end position="176"/>
    </location>
</feature>
<evidence type="ECO:0000256" key="1">
    <source>
        <dbReference type="SAM" id="Coils"/>
    </source>
</evidence>
<proteinExistence type="predicted"/>
<reference evidence="3 4" key="1">
    <citation type="journal article" date="2011" name="Genome Res.">
        <title>Phylogeny-wide analysis of social amoeba genomes highlights ancient origins for complex intercellular communication.</title>
        <authorList>
            <person name="Heidel A.J."/>
            <person name="Lawal H.M."/>
            <person name="Felder M."/>
            <person name="Schilde C."/>
            <person name="Helps N.R."/>
            <person name="Tunggal B."/>
            <person name="Rivero F."/>
            <person name="John U."/>
            <person name="Schleicher M."/>
            <person name="Eichinger L."/>
            <person name="Platzer M."/>
            <person name="Noegel A.A."/>
            <person name="Schaap P."/>
            <person name="Gloeckner G."/>
        </authorList>
    </citation>
    <scope>NUCLEOTIDE SEQUENCE [LARGE SCALE GENOMIC DNA]</scope>
    <source>
        <strain evidence="4">ATCC 26659 / Pp 5 / PN500</strain>
    </source>
</reference>
<accession>D3B3E9</accession>
<dbReference type="GeneID" id="31358440"/>
<protein>
    <recommendedName>
        <fullName evidence="2">t-SNARE coiled-coil homology domain-containing protein</fullName>
    </recommendedName>
</protein>
<dbReference type="PROSITE" id="PS50192">
    <property type="entry name" value="T_SNARE"/>
    <property type="match status" value="1"/>
</dbReference>
<organism evidence="3 4">
    <name type="scientific">Heterostelium pallidum (strain ATCC 26659 / Pp 5 / PN500)</name>
    <name type="common">Cellular slime mold</name>
    <name type="synonym">Polysphondylium pallidum</name>
    <dbReference type="NCBI Taxonomy" id="670386"/>
    <lineage>
        <taxon>Eukaryota</taxon>
        <taxon>Amoebozoa</taxon>
        <taxon>Evosea</taxon>
        <taxon>Eumycetozoa</taxon>
        <taxon>Dictyostelia</taxon>
        <taxon>Acytosteliales</taxon>
        <taxon>Acytosteliaceae</taxon>
        <taxon>Heterostelium</taxon>
    </lineage>
</organism>
<dbReference type="InParanoid" id="D3B3E9"/>
<name>D3B3E9_HETP5</name>
<evidence type="ECO:0000313" key="3">
    <source>
        <dbReference type="EMBL" id="EFA83847.1"/>
    </source>
</evidence>
<dbReference type="OMA" id="DKMSKRW"/>
<dbReference type="EMBL" id="ADBJ01000010">
    <property type="protein sequence ID" value="EFA83847.1"/>
    <property type="molecule type" value="Genomic_DNA"/>
</dbReference>
<dbReference type="Pfam" id="PF12352">
    <property type="entry name" value="V-SNARE_C"/>
    <property type="match status" value="1"/>
</dbReference>
<dbReference type="AlphaFoldDB" id="D3B3E9"/>
<evidence type="ECO:0000313" key="4">
    <source>
        <dbReference type="Proteomes" id="UP000001396"/>
    </source>
</evidence>
<dbReference type="RefSeq" id="XP_020435964.1">
    <property type="nucleotide sequence ID" value="XM_020573892.1"/>
</dbReference>
<dbReference type="SUPFAM" id="SSF58038">
    <property type="entry name" value="SNARE fusion complex"/>
    <property type="match status" value="1"/>
</dbReference>
<sequence length="188" mass="22376">MDKTLYNLYLRNIKDNIKDINDLLNNSNSNNKLKEIEKINIELKSEWDLFQLEYKRLYTKSEDPTVLSLKNEYQTLQKRIKELNDKNQLDRLLEYERNGTGSDSYILRNPNRQEQQQLDRVKQCKVVADNGTKMLKEAVSMLHQDIQVMSDTMIEMKAQRERLERIDKKFDNIDAKIEVSSKLIKKMS</sequence>
<keyword evidence="4" id="KW-1185">Reference proteome</keyword>
<feature type="domain" description="T-SNARE coiled-coil homology" evidence="2">
    <location>
        <begin position="151"/>
        <end position="187"/>
    </location>
</feature>
<dbReference type="Proteomes" id="UP000001396">
    <property type="component" value="Unassembled WGS sequence"/>
</dbReference>
<gene>
    <name evidence="3" type="ORF">PPL_02917</name>
</gene>
<dbReference type="InterPro" id="IPR000727">
    <property type="entry name" value="T_SNARE_dom"/>
</dbReference>
<dbReference type="FunCoup" id="D3B3E9">
    <property type="interactions" value="3"/>
</dbReference>
<comment type="caution">
    <text evidence="3">The sequence shown here is derived from an EMBL/GenBank/DDBJ whole genome shotgun (WGS) entry which is preliminary data.</text>
</comment>